<dbReference type="PANTHER" id="PTHR11071:SF561">
    <property type="entry name" value="PEPTIDYL-PROLYL CIS-TRANS ISOMERASE D-RELATED"/>
    <property type="match status" value="1"/>
</dbReference>
<dbReference type="InterPro" id="IPR002130">
    <property type="entry name" value="Cyclophilin-type_PPIase_dom"/>
</dbReference>
<comment type="catalytic activity">
    <reaction evidence="1 8">
        <text>[protein]-peptidylproline (omega=180) = [protein]-peptidylproline (omega=0)</text>
        <dbReference type="Rhea" id="RHEA:16237"/>
        <dbReference type="Rhea" id="RHEA-COMP:10747"/>
        <dbReference type="Rhea" id="RHEA-COMP:10748"/>
        <dbReference type="ChEBI" id="CHEBI:83833"/>
        <dbReference type="ChEBI" id="CHEBI:83834"/>
        <dbReference type="EC" id="5.2.1.8"/>
    </reaction>
</comment>
<dbReference type="PRINTS" id="PR00153">
    <property type="entry name" value="CSAPPISMRASE"/>
</dbReference>
<dbReference type="GO" id="GO:0016018">
    <property type="term" value="F:cyclosporin A binding"/>
    <property type="evidence" value="ECO:0007669"/>
    <property type="project" value="TreeGrafter"/>
</dbReference>
<protein>
    <recommendedName>
        <fullName evidence="8">Peptidyl-prolyl cis-trans isomerase</fullName>
        <shortName evidence="8">PPIase</shortName>
        <ecNumber evidence="8">5.2.1.8</ecNumber>
    </recommendedName>
</protein>
<feature type="domain" description="PPIase cyclophilin-type" evidence="9">
    <location>
        <begin position="18"/>
        <end position="175"/>
    </location>
</feature>
<dbReference type="GO" id="GO:0005737">
    <property type="term" value="C:cytoplasm"/>
    <property type="evidence" value="ECO:0007669"/>
    <property type="project" value="TreeGrafter"/>
</dbReference>
<keyword evidence="5 8" id="KW-0413">Isomerase</keyword>
<reference evidence="10 11" key="1">
    <citation type="submission" date="2016-07" db="EMBL/GenBank/DDBJ databases">
        <title>Pervasive Adenine N6-methylation of Active Genes in Fungi.</title>
        <authorList>
            <consortium name="DOE Joint Genome Institute"/>
            <person name="Mondo S.J."/>
            <person name="Dannebaum R.O."/>
            <person name="Kuo R.C."/>
            <person name="Labutti K."/>
            <person name="Haridas S."/>
            <person name="Kuo A."/>
            <person name="Salamov A."/>
            <person name="Ahrendt S.R."/>
            <person name="Lipzen A."/>
            <person name="Sullivan W."/>
            <person name="Andreopoulos W.B."/>
            <person name="Clum A."/>
            <person name="Lindquist E."/>
            <person name="Daum C."/>
            <person name="Ramamoorthy G.K."/>
            <person name="Gryganskyi A."/>
            <person name="Culley D."/>
            <person name="Magnuson J.K."/>
            <person name="James T.Y."/>
            <person name="O'Malley M.A."/>
            <person name="Stajich J.E."/>
            <person name="Spatafora J.W."/>
            <person name="Visel A."/>
            <person name="Grigoriev I.V."/>
        </authorList>
    </citation>
    <scope>NUCLEOTIDE SEQUENCE [LARGE SCALE GENOMIC DNA]</scope>
    <source>
        <strain evidence="10 11">68-887.2</strain>
    </source>
</reference>
<dbReference type="Gene3D" id="2.40.100.10">
    <property type="entry name" value="Cyclophilin-like"/>
    <property type="match status" value="1"/>
</dbReference>
<evidence type="ECO:0000313" key="10">
    <source>
        <dbReference type="EMBL" id="ORY21330.1"/>
    </source>
</evidence>
<evidence type="ECO:0000256" key="5">
    <source>
        <dbReference type="ARBA" id="ARBA00023235"/>
    </source>
</evidence>
<dbReference type="SUPFAM" id="SSF50891">
    <property type="entry name" value="Cyclophilin-like"/>
    <property type="match status" value="1"/>
</dbReference>
<keyword evidence="4 8" id="KW-0697">Rotamase</keyword>
<evidence type="ECO:0000259" key="9">
    <source>
        <dbReference type="PROSITE" id="PS50072"/>
    </source>
</evidence>
<dbReference type="AlphaFoldDB" id="A0A1Y2AGB1"/>
<dbReference type="InterPro" id="IPR024936">
    <property type="entry name" value="Cyclophilin-type_PPIase"/>
</dbReference>
<dbReference type="FunFam" id="2.40.100.10:FF:000039">
    <property type="entry name" value="Peptidyl-prolyl cis-trans isomerase"/>
    <property type="match status" value="1"/>
</dbReference>
<evidence type="ECO:0000256" key="6">
    <source>
        <dbReference type="ARBA" id="ARBA00023242"/>
    </source>
</evidence>
<dbReference type="Pfam" id="PF00160">
    <property type="entry name" value="Pro_isomerase"/>
    <property type="match status" value="1"/>
</dbReference>
<keyword evidence="6" id="KW-0539">Nucleus</keyword>
<dbReference type="EC" id="5.2.1.8" evidence="8"/>
<evidence type="ECO:0000256" key="7">
    <source>
        <dbReference type="ARBA" id="ARBA00038512"/>
    </source>
</evidence>
<comment type="caution">
    <text evidence="10">The sequence shown here is derived from an EMBL/GenBank/DDBJ whole genome shotgun (WGS) entry which is preliminary data.</text>
</comment>
<gene>
    <name evidence="10" type="ORF">BCR39DRAFT_553817</name>
</gene>
<organism evidence="10 11">
    <name type="scientific">Naematelia encephala</name>
    <dbReference type="NCBI Taxonomy" id="71784"/>
    <lineage>
        <taxon>Eukaryota</taxon>
        <taxon>Fungi</taxon>
        <taxon>Dikarya</taxon>
        <taxon>Basidiomycota</taxon>
        <taxon>Agaricomycotina</taxon>
        <taxon>Tremellomycetes</taxon>
        <taxon>Tremellales</taxon>
        <taxon>Naemateliaceae</taxon>
        <taxon>Naematelia</taxon>
    </lineage>
</organism>
<dbReference type="InParanoid" id="A0A1Y2AGB1"/>
<dbReference type="EMBL" id="MCFC01000113">
    <property type="protein sequence ID" value="ORY21330.1"/>
    <property type="molecule type" value="Genomic_DNA"/>
</dbReference>
<accession>A0A1Y2AGB1</accession>
<comment type="subcellular location">
    <subcellularLocation>
        <location evidence="3">Nucleus</location>
    </subcellularLocation>
</comment>
<dbReference type="PANTHER" id="PTHR11071">
    <property type="entry name" value="PEPTIDYL-PROLYL CIS-TRANS ISOMERASE"/>
    <property type="match status" value="1"/>
</dbReference>
<dbReference type="OrthoDB" id="193499at2759"/>
<dbReference type="PIRSF" id="PIRSF001467">
    <property type="entry name" value="Peptidylpro_ismrse"/>
    <property type="match status" value="1"/>
</dbReference>
<comment type="similarity">
    <text evidence="7">Belongs to the cyclophilin-type PPIase family. PPIase H subfamily.</text>
</comment>
<evidence type="ECO:0000256" key="1">
    <source>
        <dbReference type="ARBA" id="ARBA00000971"/>
    </source>
</evidence>
<dbReference type="Proteomes" id="UP000193986">
    <property type="component" value="Unassembled WGS sequence"/>
</dbReference>
<dbReference type="InterPro" id="IPR029000">
    <property type="entry name" value="Cyclophilin-like_dom_sf"/>
</dbReference>
<dbReference type="GO" id="GO:0003755">
    <property type="term" value="F:peptidyl-prolyl cis-trans isomerase activity"/>
    <property type="evidence" value="ECO:0007669"/>
    <property type="project" value="UniProtKB-UniRule"/>
</dbReference>
<evidence type="ECO:0000256" key="4">
    <source>
        <dbReference type="ARBA" id="ARBA00023110"/>
    </source>
</evidence>
<dbReference type="PROSITE" id="PS50072">
    <property type="entry name" value="CSA_PPIASE_2"/>
    <property type="match status" value="1"/>
</dbReference>
<dbReference type="GO" id="GO:0006457">
    <property type="term" value="P:protein folding"/>
    <property type="evidence" value="ECO:0007669"/>
    <property type="project" value="TreeGrafter"/>
</dbReference>
<proteinExistence type="inferred from homology"/>
<dbReference type="STRING" id="71784.A0A1Y2AGB1"/>
<comment type="function">
    <text evidence="2 8">PPIases accelerate the folding of proteins. It catalyzes the cis-trans isomerization of proline imidic peptide bonds in oligopeptides.</text>
</comment>
<evidence type="ECO:0000256" key="2">
    <source>
        <dbReference type="ARBA" id="ARBA00002388"/>
    </source>
</evidence>
<dbReference type="GO" id="GO:0005634">
    <property type="term" value="C:nucleus"/>
    <property type="evidence" value="ECO:0007669"/>
    <property type="project" value="UniProtKB-SubCell"/>
</dbReference>
<evidence type="ECO:0000256" key="8">
    <source>
        <dbReference type="RuleBase" id="RU363019"/>
    </source>
</evidence>
<sequence>MASSSLDAPPGVTRPVVFFDVNIGETPAGRIKMADSGRTAENFRQLCTGEHRINSTPQGFKSSTFHRIPQFMIQGGDFQRNDGTGSFSIYGAQFEDENFVVKHTGPGLLSMANSGPNTNGCQFFITCAQAEFLDGKHCVFGRVIEGLLTVRKIENVPTGPNNRPKLICRITECGEM</sequence>
<evidence type="ECO:0000256" key="3">
    <source>
        <dbReference type="ARBA" id="ARBA00004123"/>
    </source>
</evidence>
<keyword evidence="11" id="KW-1185">Reference proteome</keyword>
<name>A0A1Y2AGB1_9TREE</name>
<evidence type="ECO:0000313" key="11">
    <source>
        <dbReference type="Proteomes" id="UP000193986"/>
    </source>
</evidence>